<evidence type="ECO:0000313" key="3">
    <source>
        <dbReference type="Proteomes" id="UP001321580"/>
    </source>
</evidence>
<dbReference type="EMBL" id="JASGBI010000001">
    <property type="protein sequence ID" value="MDI9239052.1"/>
    <property type="molecule type" value="Genomic_DNA"/>
</dbReference>
<evidence type="ECO:0000256" key="1">
    <source>
        <dbReference type="SAM" id="SignalP"/>
    </source>
</evidence>
<keyword evidence="1" id="KW-0732">Signal</keyword>
<dbReference type="RefSeq" id="WP_283212463.1">
    <property type="nucleotide sequence ID" value="NZ_JASGBI010000001.1"/>
</dbReference>
<protein>
    <submittedName>
        <fullName evidence="2">DUF2501 domain-containing protein</fullName>
    </submittedName>
</protein>
<gene>
    <name evidence="2" type="ORF">QLQ15_09030</name>
</gene>
<accession>A0ABT6XFY2</accession>
<feature type="signal peptide" evidence="1">
    <location>
        <begin position="1"/>
        <end position="19"/>
    </location>
</feature>
<dbReference type="Proteomes" id="UP001321580">
    <property type="component" value="Unassembled WGS sequence"/>
</dbReference>
<evidence type="ECO:0000313" key="2">
    <source>
        <dbReference type="EMBL" id="MDI9239052.1"/>
    </source>
</evidence>
<feature type="chain" id="PRO_5046076535" evidence="1">
    <location>
        <begin position="20"/>
        <end position="123"/>
    </location>
</feature>
<comment type="caution">
    <text evidence="2">The sequence shown here is derived from an EMBL/GenBank/DDBJ whole genome shotgun (WGS) entry which is preliminary data.</text>
</comment>
<organism evidence="2 3">
    <name type="scientific">Lysobacter stagni</name>
    <dbReference type="NCBI Taxonomy" id="3045172"/>
    <lineage>
        <taxon>Bacteria</taxon>
        <taxon>Pseudomonadati</taxon>
        <taxon>Pseudomonadota</taxon>
        <taxon>Gammaproteobacteria</taxon>
        <taxon>Lysobacterales</taxon>
        <taxon>Lysobacteraceae</taxon>
        <taxon>Lysobacter</taxon>
    </lineage>
</organism>
<dbReference type="Pfam" id="PF10696">
    <property type="entry name" value="DUF2501"/>
    <property type="match status" value="1"/>
</dbReference>
<sequence length="123" mass="12596">MGIRIALLSLCLVSGVAAAQVDLKGITGGSALPGLPSLDSSVTGNVAGTLQYCLKNNYLSADAASGVKDKLLAKVPGQGDDYKKGEQGVLTGSDGKTLNMTTISSKLRRKACDQVLRSAKSLI</sequence>
<keyword evidence="3" id="KW-1185">Reference proteome</keyword>
<name>A0ABT6XFY2_9GAMM</name>
<reference evidence="2 3" key="1">
    <citation type="submission" date="2023-05" db="EMBL/GenBank/DDBJ databases">
        <title>Lysobacter sp. strain LF1 Genome sequencing and assembly.</title>
        <authorList>
            <person name="Jung Y."/>
        </authorList>
    </citation>
    <scope>NUCLEOTIDE SEQUENCE [LARGE SCALE GENOMIC DNA]</scope>
    <source>
        <strain evidence="2 3">LF1</strain>
    </source>
</reference>
<proteinExistence type="predicted"/>
<dbReference type="InterPro" id="IPR019637">
    <property type="entry name" value="DUF2501"/>
</dbReference>